<dbReference type="AlphaFoldDB" id="A0A9N9EI69"/>
<dbReference type="Proteomes" id="UP000789375">
    <property type="component" value="Unassembled WGS sequence"/>
</dbReference>
<gene>
    <name evidence="1" type="ORF">FMOSSE_LOCUS12600</name>
</gene>
<evidence type="ECO:0000313" key="2">
    <source>
        <dbReference type="Proteomes" id="UP000789375"/>
    </source>
</evidence>
<keyword evidence="2" id="KW-1185">Reference proteome</keyword>
<accession>A0A9N9EI69</accession>
<comment type="caution">
    <text evidence="1">The sequence shown here is derived from an EMBL/GenBank/DDBJ whole genome shotgun (WGS) entry which is preliminary data.</text>
</comment>
<reference evidence="1" key="1">
    <citation type="submission" date="2021-06" db="EMBL/GenBank/DDBJ databases">
        <authorList>
            <person name="Kallberg Y."/>
            <person name="Tangrot J."/>
            <person name="Rosling A."/>
        </authorList>
    </citation>
    <scope>NUCLEOTIDE SEQUENCE</scope>
    <source>
        <strain evidence="1">87-6 pot B 2015</strain>
    </source>
</reference>
<sequence length="100" mass="11840">KQKQRCGWSKRKEARTRIREGIRNESELSFRITVIVLGLVPELQFSCSLQEENERLQSTVTFQQPSDKDNKIQELYAVNEELHYNFLQACLKINDLRLKD</sequence>
<organism evidence="1 2">
    <name type="scientific">Funneliformis mosseae</name>
    <name type="common">Endomycorrhizal fungus</name>
    <name type="synonym">Glomus mosseae</name>
    <dbReference type="NCBI Taxonomy" id="27381"/>
    <lineage>
        <taxon>Eukaryota</taxon>
        <taxon>Fungi</taxon>
        <taxon>Fungi incertae sedis</taxon>
        <taxon>Mucoromycota</taxon>
        <taxon>Glomeromycotina</taxon>
        <taxon>Glomeromycetes</taxon>
        <taxon>Glomerales</taxon>
        <taxon>Glomeraceae</taxon>
        <taxon>Funneliformis</taxon>
    </lineage>
</organism>
<protein>
    <submittedName>
        <fullName evidence="1">11988_t:CDS:1</fullName>
    </submittedName>
</protein>
<evidence type="ECO:0000313" key="1">
    <source>
        <dbReference type="EMBL" id="CAG8674979.1"/>
    </source>
</evidence>
<name>A0A9N9EI69_FUNMO</name>
<dbReference type="EMBL" id="CAJVPP010006182">
    <property type="protein sequence ID" value="CAG8674979.1"/>
    <property type="molecule type" value="Genomic_DNA"/>
</dbReference>
<proteinExistence type="predicted"/>
<feature type="non-terminal residue" evidence="1">
    <location>
        <position position="1"/>
    </location>
</feature>